<dbReference type="Gene3D" id="3.30.465.10">
    <property type="match status" value="1"/>
</dbReference>
<feature type="transmembrane region" description="Helical" evidence="10">
    <location>
        <begin position="212"/>
        <end position="231"/>
    </location>
</feature>
<feature type="region of interest" description="Disordered" evidence="9">
    <location>
        <begin position="559"/>
        <end position="578"/>
    </location>
</feature>
<dbReference type="PANTHER" id="PTHR22777:SF17">
    <property type="entry name" value="UPF0053 PROTEIN SLL0260"/>
    <property type="match status" value="1"/>
</dbReference>
<keyword evidence="3" id="KW-0677">Repeat</keyword>
<dbReference type="InterPro" id="IPR000644">
    <property type="entry name" value="CBS_dom"/>
</dbReference>
<evidence type="ECO:0000259" key="12">
    <source>
        <dbReference type="PROSITE" id="PS51846"/>
    </source>
</evidence>
<dbReference type="SUPFAM" id="SSF54631">
    <property type="entry name" value="CBS-domain pair"/>
    <property type="match status" value="1"/>
</dbReference>
<evidence type="ECO:0000313" key="13">
    <source>
        <dbReference type="EMBL" id="CAH9107839.1"/>
    </source>
</evidence>
<feature type="transmembrane region" description="Helical" evidence="10">
    <location>
        <begin position="105"/>
        <end position="123"/>
    </location>
</feature>
<evidence type="ECO:0000259" key="11">
    <source>
        <dbReference type="PROSITE" id="PS51371"/>
    </source>
</evidence>
<feature type="compositionally biased region" description="Polar residues" evidence="9">
    <location>
        <begin position="642"/>
        <end position="656"/>
    </location>
</feature>
<keyword evidence="5 7" id="KW-0129">CBS domain</keyword>
<comment type="caution">
    <text evidence="13">The sequence shown here is derived from an EMBL/GenBank/DDBJ whole genome shotgun (WGS) entry which is preliminary data.</text>
</comment>
<dbReference type="AlphaFoldDB" id="A0AAV0DS38"/>
<evidence type="ECO:0000313" key="14">
    <source>
        <dbReference type="Proteomes" id="UP001152523"/>
    </source>
</evidence>
<evidence type="ECO:0000256" key="1">
    <source>
        <dbReference type="ARBA" id="ARBA00004141"/>
    </source>
</evidence>
<dbReference type="Pfam" id="PF00571">
    <property type="entry name" value="CBS"/>
    <property type="match status" value="2"/>
</dbReference>
<dbReference type="CDD" id="cd04590">
    <property type="entry name" value="CBS_pair_CorC_HlyC_assoc"/>
    <property type="match status" value="1"/>
</dbReference>
<organism evidence="13 14">
    <name type="scientific">Cuscuta epithymum</name>
    <dbReference type="NCBI Taxonomy" id="186058"/>
    <lineage>
        <taxon>Eukaryota</taxon>
        <taxon>Viridiplantae</taxon>
        <taxon>Streptophyta</taxon>
        <taxon>Embryophyta</taxon>
        <taxon>Tracheophyta</taxon>
        <taxon>Spermatophyta</taxon>
        <taxon>Magnoliopsida</taxon>
        <taxon>eudicotyledons</taxon>
        <taxon>Gunneridae</taxon>
        <taxon>Pentapetalae</taxon>
        <taxon>asterids</taxon>
        <taxon>lamiids</taxon>
        <taxon>Solanales</taxon>
        <taxon>Convolvulaceae</taxon>
        <taxon>Cuscuteae</taxon>
        <taxon>Cuscuta</taxon>
        <taxon>Cuscuta subgen. Cuscuta</taxon>
    </lineage>
</organism>
<evidence type="ECO:0000256" key="7">
    <source>
        <dbReference type="PROSITE-ProRule" id="PRU00703"/>
    </source>
</evidence>
<name>A0AAV0DS38_9ASTE</name>
<keyword evidence="4 8" id="KW-1133">Transmembrane helix</keyword>
<evidence type="ECO:0000256" key="3">
    <source>
        <dbReference type="ARBA" id="ARBA00022737"/>
    </source>
</evidence>
<comment type="subcellular location">
    <subcellularLocation>
        <location evidence="1">Membrane</location>
        <topology evidence="1">Multi-pass membrane protein</topology>
    </subcellularLocation>
</comment>
<keyword evidence="14" id="KW-1185">Reference proteome</keyword>
<dbReference type="PROSITE" id="PS51846">
    <property type="entry name" value="CNNM"/>
    <property type="match status" value="1"/>
</dbReference>
<feature type="transmembrane region" description="Helical" evidence="10">
    <location>
        <begin position="161"/>
        <end position="187"/>
    </location>
</feature>
<feature type="transmembrane region" description="Helical" evidence="10">
    <location>
        <begin position="282"/>
        <end position="304"/>
    </location>
</feature>
<feature type="compositionally biased region" description="Basic and acidic residues" evidence="9">
    <location>
        <begin position="658"/>
        <end position="670"/>
    </location>
</feature>
<dbReference type="EMBL" id="CAMAPF010000145">
    <property type="protein sequence ID" value="CAH9107839.1"/>
    <property type="molecule type" value="Genomic_DNA"/>
</dbReference>
<dbReference type="SMART" id="SM00116">
    <property type="entry name" value="CBS"/>
    <property type="match status" value="2"/>
</dbReference>
<protein>
    <submittedName>
        <fullName evidence="13">Uncharacterized protein</fullName>
    </submittedName>
</protein>
<feature type="transmembrane region" description="Helical" evidence="10">
    <location>
        <begin position="243"/>
        <end position="262"/>
    </location>
</feature>
<accession>A0AAV0DS38</accession>
<feature type="domain" description="CBS" evidence="11">
    <location>
        <begin position="425"/>
        <end position="483"/>
    </location>
</feature>
<evidence type="ECO:0000256" key="9">
    <source>
        <dbReference type="SAM" id="MobiDB-lite"/>
    </source>
</evidence>
<dbReference type="InterPro" id="IPR036318">
    <property type="entry name" value="FAD-bd_PCMH-like_sf"/>
</dbReference>
<sequence>MEAAASAALQHSLLNRPAFRVLPSRRLEISTSLSAQSLCRSTKYTSSASYILPYNSRIFLNSRLQLSGLPPKPLSVNRICPCGKFNEGVTSVNVRFVDVLAKRGLIMVALIGGAFVFGCRRVFALENAVSAGYGALQQTLVALKSSWPTILLVLKVLKEQGLVLALLLGLSAFFSMAETSITTLWPWKVRELAEKDSENGVFKMLRSDVTRFLTTILIGTTVVNIGATALVTEAATAAFGEAGVSAATGVMTVAVLLLTEITPKSIAVHNATEVARFVVRPVAWLSLILYPVGRVVTYLSMGMLKLLGLKGRSEPYVTEDELKLMLRGAELSGAIEEEEQDMIENVLEIKDTHVREVMTPLVDIVAIDASATLVDFHNLWVTHQYSRVPVFEQRIDNIVGIAYAMDLLDCVQKGEMQESSVVGDMAHKPAYFVPDSMSVWNLLREFRIRKVHMAVVLNEYGGTVGIVTLEDVVEEIVGEIFDENDSKEEIQKKTGYIVLRAEGVFDVDANTSIDQLSDELEIKMPEDHQYETVSGFVCEAFGYIPRTGESIKVVLEKSNREEHDDYTRTESEQGDQNEKSQIYKLEILAGNARKVSAVRFERISNDAELGTKAVKRLFPKIMAKWNKHDKPNSEGTNEDRVQGSTDHGSSQSNNFVVSEHENSHYHHSDLDCAWQNP</sequence>
<dbReference type="InterPro" id="IPR002550">
    <property type="entry name" value="CNNM"/>
</dbReference>
<dbReference type="InterPro" id="IPR005170">
    <property type="entry name" value="Transptr-assoc_dom"/>
</dbReference>
<keyword evidence="2 8" id="KW-0812">Transmembrane</keyword>
<dbReference type="GO" id="GO:0050660">
    <property type="term" value="F:flavin adenine dinucleotide binding"/>
    <property type="evidence" value="ECO:0007669"/>
    <property type="project" value="InterPro"/>
</dbReference>
<dbReference type="SUPFAM" id="SSF56176">
    <property type="entry name" value="FAD-binding/transporter-associated domain-like"/>
    <property type="match status" value="1"/>
</dbReference>
<evidence type="ECO:0000256" key="8">
    <source>
        <dbReference type="PROSITE-ProRule" id="PRU01193"/>
    </source>
</evidence>
<dbReference type="GO" id="GO:0016020">
    <property type="term" value="C:membrane"/>
    <property type="evidence" value="ECO:0007669"/>
    <property type="project" value="UniProtKB-SubCell"/>
</dbReference>
<feature type="compositionally biased region" description="Basic and acidic residues" evidence="9">
    <location>
        <begin position="626"/>
        <end position="641"/>
    </location>
</feature>
<dbReference type="PANTHER" id="PTHR22777">
    <property type="entry name" value="HEMOLYSIN-RELATED"/>
    <property type="match status" value="1"/>
</dbReference>
<proteinExistence type="predicted"/>
<gene>
    <name evidence="13" type="ORF">CEPIT_LOCUS18143</name>
</gene>
<dbReference type="PROSITE" id="PS51371">
    <property type="entry name" value="CBS"/>
    <property type="match status" value="2"/>
</dbReference>
<feature type="domain" description="CBS" evidence="11">
    <location>
        <begin position="358"/>
        <end position="418"/>
    </location>
</feature>
<feature type="domain" description="CNNM transmembrane" evidence="12">
    <location>
        <begin position="153"/>
        <end position="339"/>
    </location>
</feature>
<dbReference type="Proteomes" id="UP001152523">
    <property type="component" value="Unassembled WGS sequence"/>
</dbReference>
<dbReference type="Pfam" id="PF03471">
    <property type="entry name" value="CorC_HlyC"/>
    <property type="match status" value="1"/>
</dbReference>
<evidence type="ECO:0000256" key="5">
    <source>
        <dbReference type="ARBA" id="ARBA00023122"/>
    </source>
</evidence>
<dbReference type="InterPro" id="IPR046342">
    <property type="entry name" value="CBS_dom_sf"/>
</dbReference>
<dbReference type="InterPro" id="IPR044751">
    <property type="entry name" value="Ion_transp-like_CBS"/>
</dbReference>
<reference evidence="13" key="1">
    <citation type="submission" date="2022-07" db="EMBL/GenBank/DDBJ databases">
        <authorList>
            <person name="Macas J."/>
            <person name="Novak P."/>
            <person name="Neumann P."/>
        </authorList>
    </citation>
    <scope>NUCLEOTIDE SEQUENCE</scope>
</reference>
<dbReference type="Pfam" id="PF01595">
    <property type="entry name" value="CNNM"/>
    <property type="match status" value="1"/>
</dbReference>
<feature type="compositionally biased region" description="Basic and acidic residues" evidence="9">
    <location>
        <begin position="559"/>
        <end position="571"/>
    </location>
</feature>
<feature type="region of interest" description="Disordered" evidence="9">
    <location>
        <begin position="625"/>
        <end position="677"/>
    </location>
</feature>
<dbReference type="FunFam" id="3.10.580.10:FF:000002">
    <property type="entry name" value="Magnesium/cobalt efflux protein CorC"/>
    <property type="match status" value="1"/>
</dbReference>
<evidence type="ECO:0000256" key="2">
    <source>
        <dbReference type="ARBA" id="ARBA00022692"/>
    </source>
</evidence>
<dbReference type="SMART" id="SM01091">
    <property type="entry name" value="CorC_HlyC"/>
    <property type="match status" value="1"/>
</dbReference>
<keyword evidence="6 8" id="KW-0472">Membrane</keyword>
<evidence type="ECO:0000256" key="6">
    <source>
        <dbReference type="ARBA" id="ARBA00023136"/>
    </source>
</evidence>
<dbReference type="Gene3D" id="3.10.580.10">
    <property type="entry name" value="CBS-domain"/>
    <property type="match status" value="1"/>
</dbReference>
<evidence type="ECO:0000256" key="10">
    <source>
        <dbReference type="SAM" id="Phobius"/>
    </source>
</evidence>
<dbReference type="InterPro" id="IPR016169">
    <property type="entry name" value="FAD-bd_PCMH_sub2"/>
</dbReference>
<evidence type="ECO:0000256" key="4">
    <source>
        <dbReference type="ARBA" id="ARBA00022989"/>
    </source>
</evidence>